<dbReference type="STRING" id="1742972.COMA1_11542"/>
<dbReference type="PRINTS" id="PR00038">
    <property type="entry name" value="HTHLUXR"/>
</dbReference>
<dbReference type="PANTHER" id="PTHR44688">
    <property type="entry name" value="DNA-BINDING TRANSCRIPTIONAL ACTIVATOR DEVR_DOSR"/>
    <property type="match status" value="1"/>
</dbReference>
<comment type="caution">
    <text evidence="4">Lacks conserved residue(s) required for the propagation of feature annotation.</text>
</comment>
<keyword evidence="1" id="KW-0805">Transcription regulation</keyword>
<dbReference type="InterPro" id="IPR001789">
    <property type="entry name" value="Sig_transdc_resp-reg_receiver"/>
</dbReference>
<evidence type="ECO:0000256" key="1">
    <source>
        <dbReference type="ARBA" id="ARBA00023015"/>
    </source>
</evidence>
<evidence type="ECO:0000259" key="7">
    <source>
        <dbReference type="PROSITE" id="PS50110"/>
    </source>
</evidence>
<dbReference type="InterPro" id="IPR000792">
    <property type="entry name" value="Tscrpt_reg_LuxR_C"/>
</dbReference>
<evidence type="ECO:0000256" key="2">
    <source>
        <dbReference type="ARBA" id="ARBA00023125"/>
    </source>
</evidence>
<reference evidence="8 9" key="1">
    <citation type="submission" date="2015-10" db="EMBL/GenBank/DDBJ databases">
        <authorList>
            <person name="Gilbert D.G."/>
        </authorList>
    </citation>
    <scope>NUCLEOTIDE SEQUENCE [LARGE SCALE GENOMIC DNA]</scope>
    <source>
        <strain evidence="8">COMA1</strain>
    </source>
</reference>
<dbReference type="PANTHER" id="PTHR44688:SF16">
    <property type="entry name" value="DNA-BINDING TRANSCRIPTIONAL ACTIVATOR DEVR_DOSR"/>
    <property type="match status" value="1"/>
</dbReference>
<dbReference type="Gene3D" id="3.40.50.2300">
    <property type="match status" value="1"/>
</dbReference>
<keyword evidence="3" id="KW-0804">Transcription</keyword>
<keyword evidence="2" id="KW-0238">DNA-binding</keyword>
<dbReference type="OrthoDB" id="9808843at2"/>
<dbReference type="AlphaFoldDB" id="A0A0S4LE13"/>
<feature type="domain" description="Response regulatory" evidence="7">
    <location>
        <begin position="32"/>
        <end position="148"/>
    </location>
</feature>
<dbReference type="InterPro" id="IPR011006">
    <property type="entry name" value="CheY-like_superfamily"/>
</dbReference>
<organism evidence="8 9">
    <name type="scientific">Candidatus Nitrospira nitrosa</name>
    <dbReference type="NCBI Taxonomy" id="1742972"/>
    <lineage>
        <taxon>Bacteria</taxon>
        <taxon>Pseudomonadati</taxon>
        <taxon>Nitrospirota</taxon>
        <taxon>Nitrospiria</taxon>
        <taxon>Nitrospirales</taxon>
        <taxon>Nitrospiraceae</taxon>
        <taxon>Nitrospira</taxon>
    </lineage>
</organism>
<evidence type="ECO:0000313" key="9">
    <source>
        <dbReference type="Proteomes" id="UP000199032"/>
    </source>
</evidence>
<proteinExistence type="predicted"/>
<feature type="compositionally biased region" description="Basic and acidic residues" evidence="5">
    <location>
        <begin position="15"/>
        <end position="25"/>
    </location>
</feature>
<dbReference type="RefSeq" id="WP_090745936.1">
    <property type="nucleotide sequence ID" value="NZ_CZQA01000001.1"/>
</dbReference>
<dbReference type="Pfam" id="PF00196">
    <property type="entry name" value="GerE"/>
    <property type="match status" value="1"/>
</dbReference>
<evidence type="ECO:0000256" key="5">
    <source>
        <dbReference type="SAM" id="MobiDB-lite"/>
    </source>
</evidence>
<dbReference type="PROSITE" id="PS50043">
    <property type="entry name" value="HTH_LUXR_2"/>
    <property type="match status" value="1"/>
</dbReference>
<evidence type="ECO:0000256" key="4">
    <source>
        <dbReference type="PROSITE-ProRule" id="PRU00169"/>
    </source>
</evidence>
<protein>
    <submittedName>
        <fullName evidence="8">Putative Regulatory protein, LuxR</fullName>
    </submittedName>
</protein>
<feature type="compositionally biased region" description="Polar residues" evidence="5">
    <location>
        <begin position="1"/>
        <end position="11"/>
    </location>
</feature>
<dbReference type="GO" id="GO:0000160">
    <property type="term" value="P:phosphorelay signal transduction system"/>
    <property type="evidence" value="ECO:0007669"/>
    <property type="project" value="InterPro"/>
</dbReference>
<dbReference type="PROSITE" id="PS50110">
    <property type="entry name" value="RESPONSE_REGULATORY"/>
    <property type="match status" value="1"/>
</dbReference>
<dbReference type="SUPFAM" id="SSF52172">
    <property type="entry name" value="CheY-like"/>
    <property type="match status" value="1"/>
</dbReference>
<dbReference type="GO" id="GO:0003677">
    <property type="term" value="F:DNA binding"/>
    <property type="evidence" value="ECO:0007669"/>
    <property type="project" value="UniProtKB-KW"/>
</dbReference>
<evidence type="ECO:0000256" key="3">
    <source>
        <dbReference type="ARBA" id="ARBA00023163"/>
    </source>
</evidence>
<gene>
    <name evidence="8" type="ORF">COMA1_11542</name>
</gene>
<dbReference type="SMART" id="SM00421">
    <property type="entry name" value="HTH_LUXR"/>
    <property type="match status" value="1"/>
</dbReference>
<evidence type="ECO:0000259" key="6">
    <source>
        <dbReference type="PROSITE" id="PS50043"/>
    </source>
</evidence>
<name>A0A0S4LE13_9BACT</name>
<dbReference type="CDD" id="cd06170">
    <property type="entry name" value="LuxR_C_like"/>
    <property type="match status" value="1"/>
</dbReference>
<feature type="domain" description="HTH luxR-type" evidence="6">
    <location>
        <begin position="174"/>
        <end position="239"/>
    </location>
</feature>
<dbReference type="InterPro" id="IPR016032">
    <property type="entry name" value="Sig_transdc_resp-reg_C-effctor"/>
</dbReference>
<dbReference type="PROSITE" id="PS00622">
    <property type="entry name" value="HTH_LUXR_1"/>
    <property type="match status" value="1"/>
</dbReference>
<keyword evidence="9" id="KW-1185">Reference proteome</keyword>
<feature type="compositionally biased region" description="Basic and acidic residues" evidence="5">
    <location>
        <begin position="168"/>
        <end position="178"/>
    </location>
</feature>
<dbReference type="Proteomes" id="UP000199032">
    <property type="component" value="Unassembled WGS sequence"/>
</dbReference>
<sequence>MRGKPRNSQTGRLGIEPRKTGKDHPCPSCPIRVLTAHSHDLVRLGVGAMPEGEEDIVLVGESHRRAGAISQFPRIKPDVVLIQPRVPGESDDTRGRLFRDADSGIRLVVIAMPCTSSRFNRVADPGACGHEIKEMSRLELLRVIRRMAKRTPSVSGEKVARTVTSPRKAADGPKKSRLQELSPQERRLMPLVADGKTNQQIAMELALSPKTVKNYMANMFRKLQIARRAQAAALYMEDLKLGGRRSVFHGK</sequence>
<dbReference type="GO" id="GO:0006355">
    <property type="term" value="P:regulation of DNA-templated transcription"/>
    <property type="evidence" value="ECO:0007669"/>
    <property type="project" value="InterPro"/>
</dbReference>
<accession>A0A0S4LE13</accession>
<feature type="region of interest" description="Disordered" evidence="5">
    <location>
        <begin position="1"/>
        <end position="26"/>
    </location>
</feature>
<feature type="region of interest" description="Disordered" evidence="5">
    <location>
        <begin position="154"/>
        <end position="178"/>
    </location>
</feature>
<dbReference type="SUPFAM" id="SSF46894">
    <property type="entry name" value="C-terminal effector domain of the bipartite response regulators"/>
    <property type="match status" value="1"/>
</dbReference>
<dbReference type="EMBL" id="CZQA01000001">
    <property type="protein sequence ID" value="CUS34139.1"/>
    <property type="molecule type" value="Genomic_DNA"/>
</dbReference>
<evidence type="ECO:0000313" key="8">
    <source>
        <dbReference type="EMBL" id="CUS34139.1"/>
    </source>
</evidence>